<dbReference type="SUPFAM" id="SSF53167">
    <property type="entry name" value="Purine and uridine phosphorylases"/>
    <property type="match status" value="1"/>
</dbReference>
<dbReference type="Gene3D" id="3.40.50.1580">
    <property type="entry name" value="Nucleoside phosphorylase domain"/>
    <property type="match status" value="1"/>
</dbReference>
<dbReference type="RefSeq" id="WP_377862592.1">
    <property type="nucleotide sequence ID" value="NZ_JBHLZU010000037.1"/>
</dbReference>
<evidence type="ECO:0000259" key="2">
    <source>
        <dbReference type="Pfam" id="PF01048"/>
    </source>
</evidence>
<feature type="region of interest" description="Disordered" evidence="1">
    <location>
        <begin position="93"/>
        <end position="119"/>
    </location>
</feature>
<dbReference type="EMBL" id="JBHLZU010000037">
    <property type="protein sequence ID" value="MFB9909680.1"/>
    <property type="molecule type" value="Genomic_DNA"/>
</dbReference>
<evidence type="ECO:0000313" key="3">
    <source>
        <dbReference type="EMBL" id="MFB9909680.1"/>
    </source>
</evidence>
<feature type="domain" description="Nucleoside phosphorylase" evidence="2">
    <location>
        <begin position="14"/>
        <end position="103"/>
    </location>
</feature>
<reference evidence="3 4" key="1">
    <citation type="submission" date="2024-09" db="EMBL/GenBank/DDBJ databases">
        <authorList>
            <person name="Sun Q."/>
            <person name="Mori K."/>
        </authorList>
    </citation>
    <scope>NUCLEOTIDE SEQUENCE [LARGE SCALE GENOMIC DNA]</scope>
    <source>
        <strain evidence="3 4">TBRC 7907</strain>
    </source>
</reference>
<accession>A0ABV6A961</accession>
<dbReference type="InterPro" id="IPR035994">
    <property type="entry name" value="Nucleoside_phosphorylase_sf"/>
</dbReference>
<dbReference type="PANTHER" id="PTHR46832:SF1">
    <property type="entry name" value="5'-METHYLTHIOADENOSINE_S-ADENOSYLHOMOCYSTEINE NUCLEOSIDASE"/>
    <property type="match status" value="1"/>
</dbReference>
<dbReference type="Proteomes" id="UP001589693">
    <property type="component" value="Unassembled WGS sequence"/>
</dbReference>
<proteinExistence type="predicted"/>
<gene>
    <name evidence="3" type="ORF">ACFFQA_37595</name>
</gene>
<protein>
    <recommendedName>
        <fullName evidence="2">Nucleoside phosphorylase domain-containing protein</fullName>
    </recommendedName>
</protein>
<comment type="caution">
    <text evidence="3">The sequence shown here is derived from an EMBL/GenBank/DDBJ whole genome shotgun (WGS) entry which is preliminary data.</text>
</comment>
<evidence type="ECO:0000313" key="4">
    <source>
        <dbReference type="Proteomes" id="UP001589693"/>
    </source>
</evidence>
<organism evidence="3 4">
    <name type="scientific">Allokutzneria oryzae</name>
    <dbReference type="NCBI Taxonomy" id="1378989"/>
    <lineage>
        <taxon>Bacteria</taxon>
        <taxon>Bacillati</taxon>
        <taxon>Actinomycetota</taxon>
        <taxon>Actinomycetes</taxon>
        <taxon>Pseudonocardiales</taxon>
        <taxon>Pseudonocardiaceae</taxon>
        <taxon>Allokutzneria</taxon>
    </lineage>
</organism>
<dbReference type="Pfam" id="PF01048">
    <property type="entry name" value="PNP_UDP_1"/>
    <property type="match status" value="1"/>
</dbReference>
<sequence length="189" mass="20299">MIEQAARRLPRTNEWHGLLPAEGRALTPAVHFEPIAAGDVVLNSRTSPVAERLRRNYNDAVAVDMEDAEFAKAGHLNEWIPLAAVRGISDVAGGERAKTDDEADDGSEESNRPPSPRIHNTSIAKGKAQVGQQSGVNFGAFYQGRHRAGGDAEGLLADLLRSGRGGTELAYYCALAERPGKGSPRFRSV</sequence>
<dbReference type="PANTHER" id="PTHR46832">
    <property type="entry name" value="5'-METHYLTHIOADENOSINE/S-ADENOSYLHOMOCYSTEINE NUCLEOSIDASE"/>
    <property type="match status" value="1"/>
</dbReference>
<name>A0ABV6A961_9PSEU</name>
<dbReference type="InterPro" id="IPR000845">
    <property type="entry name" value="Nucleoside_phosphorylase_d"/>
</dbReference>
<keyword evidence="4" id="KW-1185">Reference proteome</keyword>
<evidence type="ECO:0000256" key="1">
    <source>
        <dbReference type="SAM" id="MobiDB-lite"/>
    </source>
</evidence>